<evidence type="ECO:0000313" key="2">
    <source>
        <dbReference type="Proteomes" id="UP000321424"/>
    </source>
</evidence>
<sequence length="65" mass="7245">MCVPCERWRSGGIPTRFERVPNSWHGKGMRRALPCYTTVPVANEFELLGVVMLPARMLPGRSAAS</sequence>
<dbReference type="EMBL" id="BJXA01000003">
    <property type="protein sequence ID" value="GEM36298.1"/>
    <property type="molecule type" value="Genomic_DNA"/>
</dbReference>
<reference evidence="1 2" key="1">
    <citation type="submission" date="2019-07" db="EMBL/GenBank/DDBJ databases">
        <title>Whole genome shotgun sequence of Nocardia ninae NBRC 108245.</title>
        <authorList>
            <person name="Hosoyama A."/>
            <person name="Uohara A."/>
            <person name="Ohji S."/>
            <person name="Ichikawa N."/>
        </authorList>
    </citation>
    <scope>NUCLEOTIDE SEQUENCE [LARGE SCALE GENOMIC DNA]</scope>
    <source>
        <strain evidence="1 2">NBRC 108245</strain>
    </source>
</reference>
<dbReference type="AlphaFoldDB" id="A0A511M848"/>
<accession>A0A511M848</accession>
<organism evidence="1 2">
    <name type="scientific">Nocardia ninae NBRC 108245</name>
    <dbReference type="NCBI Taxonomy" id="1210091"/>
    <lineage>
        <taxon>Bacteria</taxon>
        <taxon>Bacillati</taxon>
        <taxon>Actinomycetota</taxon>
        <taxon>Actinomycetes</taxon>
        <taxon>Mycobacteriales</taxon>
        <taxon>Nocardiaceae</taxon>
        <taxon>Nocardia</taxon>
    </lineage>
</organism>
<evidence type="ECO:0000313" key="1">
    <source>
        <dbReference type="EMBL" id="GEM36298.1"/>
    </source>
</evidence>
<name>A0A511M848_9NOCA</name>
<gene>
    <name evidence="1" type="ORF">NN4_08170</name>
</gene>
<protein>
    <submittedName>
        <fullName evidence="1">Uncharacterized protein</fullName>
    </submittedName>
</protein>
<dbReference type="Proteomes" id="UP000321424">
    <property type="component" value="Unassembled WGS sequence"/>
</dbReference>
<proteinExistence type="predicted"/>
<keyword evidence="2" id="KW-1185">Reference proteome</keyword>
<comment type="caution">
    <text evidence="1">The sequence shown here is derived from an EMBL/GenBank/DDBJ whole genome shotgun (WGS) entry which is preliminary data.</text>
</comment>